<organism evidence="6 7">
    <name type="scientific">Paraflavisolibacter caeni</name>
    <dbReference type="NCBI Taxonomy" id="2982496"/>
    <lineage>
        <taxon>Bacteria</taxon>
        <taxon>Pseudomonadati</taxon>
        <taxon>Bacteroidota</taxon>
        <taxon>Chitinophagia</taxon>
        <taxon>Chitinophagales</taxon>
        <taxon>Chitinophagaceae</taxon>
        <taxon>Paraflavisolibacter</taxon>
    </lineage>
</organism>
<dbReference type="Gene3D" id="2.130.10.10">
    <property type="entry name" value="YVTN repeat-like/Quinoprotein amine dehydrogenase"/>
    <property type="match status" value="2"/>
</dbReference>
<dbReference type="SMART" id="SM00388">
    <property type="entry name" value="HisKA"/>
    <property type="match status" value="1"/>
</dbReference>
<dbReference type="InterPro" id="IPR011110">
    <property type="entry name" value="Reg_prop"/>
</dbReference>
<evidence type="ECO:0000256" key="4">
    <source>
        <dbReference type="SAM" id="Phobius"/>
    </source>
</evidence>
<name>A0A9X3B9Z0_9BACT</name>
<dbReference type="Gene3D" id="3.30.565.10">
    <property type="entry name" value="Histidine kinase-like ATPase, C-terminal domain"/>
    <property type="match status" value="1"/>
</dbReference>
<dbReference type="SUPFAM" id="SSF47384">
    <property type="entry name" value="Homodimeric domain of signal transducing histidine kinase"/>
    <property type="match status" value="1"/>
</dbReference>
<dbReference type="Pfam" id="PF07495">
    <property type="entry name" value="Y_Y_Y"/>
    <property type="match status" value="1"/>
</dbReference>
<dbReference type="SUPFAM" id="SSF63829">
    <property type="entry name" value="Calcium-dependent phosphotriesterase"/>
    <property type="match status" value="3"/>
</dbReference>
<dbReference type="SMART" id="SM00387">
    <property type="entry name" value="HATPase_c"/>
    <property type="match status" value="1"/>
</dbReference>
<dbReference type="Pfam" id="PF00512">
    <property type="entry name" value="HisKA"/>
    <property type="match status" value="1"/>
</dbReference>
<dbReference type="InterPro" id="IPR004358">
    <property type="entry name" value="Sig_transdc_His_kin-like_C"/>
</dbReference>
<evidence type="ECO:0000256" key="2">
    <source>
        <dbReference type="ARBA" id="ARBA00012438"/>
    </source>
</evidence>
<keyword evidence="4" id="KW-0472">Membrane</keyword>
<evidence type="ECO:0000313" key="6">
    <source>
        <dbReference type="EMBL" id="MCU7552695.1"/>
    </source>
</evidence>
<dbReference type="PANTHER" id="PTHR43547">
    <property type="entry name" value="TWO-COMPONENT HISTIDINE KINASE"/>
    <property type="match status" value="1"/>
</dbReference>
<keyword evidence="7" id="KW-1185">Reference proteome</keyword>
<keyword evidence="6" id="KW-0067">ATP-binding</keyword>
<dbReference type="InterPro" id="IPR005467">
    <property type="entry name" value="His_kinase_dom"/>
</dbReference>
<sequence length="1071" mass="122428">MHISKAICLFSFFLLFQIHLLGQSYYFRHYSVENGLSNNAVICSLQDKMGFLWFGTKDGLNRFDGYSFKTFRKIAGKPGSIGNNYIHTLFEDKKGTLWVGTEQGLYEYLNSTEEFSLVSATANTYIDKIVEDAKGDLWFISYYKLCRYSKRTKKIEAYDPQSFFVATNFCTTPDGTVWVGTSDGQLKRYHPESNSFSGFDLFGHSKTKGSRWIESLFTTDNGNIVAGTSETEIKIIDPFRLTYTDIALSNSGETNLYIRSIQQTAPDEFWLGTESGVFVYNTKTGKCRHLEKDHNNPYSITDNSIYSICHDREGGVWVGTYFGGINYLSNQPTPFTKYFPGKDENSLSGGVVSEIEKDRYGNLWIGTEDAGLNKLEPATGKFTHFKNDGKAESISFFKIHGLLATGDELWLGTFQHGLDIINIRTGNVIRHFEAGSGGFTHNFIYCIYQTDSGQILIGTPHGVFTYNRKKSKFEFFEGLPPWIWYTTILKDKNGSIWGGTFGNGLHYFNPSTGERRTFMHHEKDPNSLSSNRVNAVFEDSNHNLWIATEEGLCRWNDSNKKFIQYGTANGFPSDFMLSILEDDQHNLWISTTKGLVRFHPSSGEMQVYTVSNGLLSDQFNYNSAFKDKDGRMYFGSAKGLISFHPKEFSKSTFIPPVYITGFLVNNQELSINQNSSPLQQSITYTDEITLTHDQSTFSIDFAALSYTAPEMIQYAYQMEGLSNKWINLKTNRRVYFTELPPGSYTFRVKAFKSGDTWSGKIKKISIRILPPWWASKWAYTIYVLLTLLLIYSIVRYYHKRMNEKNQRKYELLEIEKEKEILKVELAKEKEVLQAKIDFFTNVAHEIRTPLTLIKVPLEKVIKKAGNIPEIENSLKIMDRNANRLIDLTNQLLDFRQTEINKFHLSFEQAEISGLLKEACNGFIPLAEQNDISLSLHLPDAPFLAFVDVDAFNKIIYNLFSNAVKYAQSKIHIILKPYCKNDVSFTIFVKNDGYLIPEQLKEKIFEPFFRIRETESQTGTGIGLALSRSLTQLHNGLLILESPEENMNVFSLTLPVFQETEFLLDNKMPNSE</sequence>
<dbReference type="Gene3D" id="2.60.40.10">
    <property type="entry name" value="Immunoglobulins"/>
    <property type="match status" value="1"/>
</dbReference>
<feature type="transmembrane region" description="Helical" evidence="4">
    <location>
        <begin position="777"/>
        <end position="798"/>
    </location>
</feature>
<dbReference type="FunFam" id="2.60.40.10:FF:000791">
    <property type="entry name" value="Two-component system sensor histidine kinase/response regulator"/>
    <property type="match status" value="1"/>
</dbReference>
<dbReference type="FunFam" id="1.10.287.130:FF:000045">
    <property type="entry name" value="Two-component system sensor histidine kinase/response regulator"/>
    <property type="match status" value="1"/>
</dbReference>
<dbReference type="Pfam" id="PF02518">
    <property type="entry name" value="HATPase_c"/>
    <property type="match status" value="1"/>
</dbReference>
<comment type="catalytic activity">
    <reaction evidence="1">
        <text>ATP + protein L-histidine = ADP + protein N-phospho-L-histidine.</text>
        <dbReference type="EC" id="2.7.13.3"/>
    </reaction>
</comment>
<dbReference type="EC" id="2.7.13.3" evidence="2"/>
<dbReference type="Proteomes" id="UP001155483">
    <property type="component" value="Unassembled WGS sequence"/>
</dbReference>
<accession>A0A9X3B9Z0</accession>
<gene>
    <name evidence="6" type="ORF">OCK74_26485</name>
</gene>
<dbReference type="EMBL" id="JAOTIF010000042">
    <property type="protein sequence ID" value="MCU7552695.1"/>
    <property type="molecule type" value="Genomic_DNA"/>
</dbReference>
<dbReference type="PANTHER" id="PTHR43547:SF2">
    <property type="entry name" value="HYBRID SIGNAL TRANSDUCTION HISTIDINE KINASE C"/>
    <property type="match status" value="1"/>
</dbReference>
<keyword evidence="4" id="KW-0812">Transmembrane</keyword>
<keyword evidence="6" id="KW-0547">Nucleotide-binding</keyword>
<dbReference type="InterPro" id="IPR036890">
    <property type="entry name" value="HATPase_C_sf"/>
</dbReference>
<proteinExistence type="predicted"/>
<dbReference type="AlphaFoldDB" id="A0A9X3B9Z0"/>
<dbReference type="InterPro" id="IPR036097">
    <property type="entry name" value="HisK_dim/P_sf"/>
</dbReference>
<evidence type="ECO:0000256" key="1">
    <source>
        <dbReference type="ARBA" id="ARBA00000085"/>
    </source>
</evidence>
<dbReference type="RefSeq" id="WP_279300133.1">
    <property type="nucleotide sequence ID" value="NZ_JAOTIF010000042.1"/>
</dbReference>
<dbReference type="InterPro" id="IPR003594">
    <property type="entry name" value="HATPase_dom"/>
</dbReference>
<feature type="domain" description="Histidine kinase" evidence="5">
    <location>
        <begin position="841"/>
        <end position="1057"/>
    </location>
</feature>
<dbReference type="PROSITE" id="PS50109">
    <property type="entry name" value="HIS_KIN"/>
    <property type="match status" value="1"/>
</dbReference>
<reference evidence="6" key="2">
    <citation type="submission" date="2023-04" db="EMBL/GenBank/DDBJ databases">
        <title>Paracnuella aquatica gen. nov., sp. nov., a member of the family Chitinophagaceae isolated from a hot spring.</title>
        <authorList>
            <person name="Wang C."/>
        </authorList>
    </citation>
    <scope>NUCLEOTIDE SEQUENCE</scope>
    <source>
        <strain evidence="6">LB-8</strain>
    </source>
</reference>
<evidence type="ECO:0000313" key="7">
    <source>
        <dbReference type="Proteomes" id="UP001155483"/>
    </source>
</evidence>
<dbReference type="InterPro" id="IPR003661">
    <property type="entry name" value="HisK_dim/P_dom"/>
</dbReference>
<protein>
    <recommendedName>
        <fullName evidence="2">histidine kinase</fullName>
        <ecNumber evidence="2">2.7.13.3</ecNumber>
    </recommendedName>
</protein>
<evidence type="ECO:0000259" key="5">
    <source>
        <dbReference type="PROSITE" id="PS50109"/>
    </source>
</evidence>
<dbReference type="InterPro" id="IPR011047">
    <property type="entry name" value="Quinoprotein_ADH-like_sf"/>
</dbReference>
<keyword evidence="4" id="KW-1133">Transmembrane helix</keyword>
<dbReference type="PRINTS" id="PR00344">
    <property type="entry name" value="BCTRLSENSOR"/>
</dbReference>
<dbReference type="GO" id="GO:0000155">
    <property type="term" value="F:phosphorelay sensor kinase activity"/>
    <property type="evidence" value="ECO:0007669"/>
    <property type="project" value="InterPro"/>
</dbReference>
<dbReference type="SUPFAM" id="SSF55874">
    <property type="entry name" value="ATPase domain of HSP90 chaperone/DNA topoisomerase II/histidine kinase"/>
    <property type="match status" value="1"/>
</dbReference>
<dbReference type="Gene3D" id="1.10.287.130">
    <property type="match status" value="1"/>
</dbReference>
<dbReference type="GO" id="GO:0005524">
    <property type="term" value="F:ATP binding"/>
    <property type="evidence" value="ECO:0007669"/>
    <property type="project" value="UniProtKB-KW"/>
</dbReference>
<dbReference type="InterPro" id="IPR015943">
    <property type="entry name" value="WD40/YVTN_repeat-like_dom_sf"/>
</dbReference>
<reference evidence="6" key="1">
    <citation type="submission" date="2022-09" db="EMBL/GenBank/DDBJ databases">
        <authorList>
            <person name="Yuan C."/>
            <person name="Ke Z."/>
        </authorList>
    </citation>
    <scope>NUCLEOTIDE SEQUENCE</scope>
    <source>
        <strain evidence="6">LB-8</strain>
    </source>
</reference>
<dbReference type="InterPro" id="IPR013783">
    <property type="entry name" value="Ig-like_fold"/>
</dbReference>
<dbReference type="Pfam" id="PF07494">
    <property type="entry name" value="Reg_prop"/>
    <property type="match status" value="6"/>
</dbReference>
<dbReference type="InterPro" id="IPR011123">
    <property type="entry name" value="Y_Y_Y"/>
</dbReference>
<evidence type="ECO:0000256" key="3">
    <source>
        <dbReference type="ARBA" id="ARBA00022553"/>
    </source>
</evidence>
<dbReference type="CDD" id="cd00082">
    <property type="entry name" value="HisKA"/>
    <property type="match status" value="1"/>
</dbReference>
<dbReference type="SUPFAM" id="SSF50998">
    <property type="entry name" value="Quinoprotein alcohol dehydrogenase-like"/>
    <property type="match status" value="1"/>
</dbReference>
<comment type="caution">
    <text evidence="6">The sequence shown here is derived from an EMBL/GenBank/DDBJ whole genome shotgun (WGS) entry which is preliminary data.</text>
</comment>
<keyword evidence="3" id="KW-0597">Phosphoprotein</keyword>